<name>A0AB73T0U9_9FIRM</name>
<evidence type="ECO:0000256" key="12">
    <source>
        <dbReference type="ARBA" id="ARBA00031636"/>
    </source>
</evidence>
<evidence type="ECO:0000256" key="8">
    <source>
        <dbReference type="ARBA" id="ARBA00022692"/>
    </source>
</evidence>
<dbReference type="GO" id="GO:0006811">
    <property type="term" value="P:monoatomic ion transport"/>
    <property type="evidence" value="ECO:0007669"/>
    <property type="project" value="UniProtKB-KW"/>
</dbReference>
<comment type="function">
    <text evidence="1">Multidrug efflux pump.</text>
</comment>
<comment type="similarity">
    <text evidence="3">Belongs to the multi antimicrobial extrusion (MATE) (TC 2.A.66.1) family.</text>
</comment>
<keyword evidence="7" id="KW-1003">Cell membrane</keyword>
<gene>
    <name evidence="14" type="ORF">C7383_112114</name>
</gene>
<feature type="transmembrane region" description="Helical" evidence="13">
    <location>
        <begin position="327"/>
        <end position="348"/>
    </location>
</feature>
<feature type="transmembrane region" description="Helical" evidence="13">
    <location>
        <begin position="390"/>
        <end position="409"/>
    </location>
</feature>
<dbReference type="PIRSF" id="PIRSF006603">
    <property type="entry name" value="DinF"/>
    <property type="match status" value="1"/>
</dbReference>
<organism evidence="14 15">
    <name type="scientific">Murimonas intestini</name>
    <dbReference type="NCBI Taxonomy" id="1337051"/>
    <lineage>
        <taxon>Bacteria</taxon>
        <taxon>Bacillati</taxon>
        <taxon>Bacillota</taxon>
        <taxon>Clostridia</taxon>
        <taxon>Lachnospirales</taxon>
        <taxon>Lachnospiraceae</taxon>
        <taxon>Murimonas</taxon>
    </lineage>
</organism>
<dbReference type="PANTHER" id="PTHR43298:SF2">
    <property type="entry name" value="FMN_FAD EXPORTER YEEO-RELATED"/>
    <property type="match status" value="1"/>
</dbReference>
<dbReference type="Proteomes" id="UP000245412">
    <property type="component" value="Unassembled WGS sequence"/>
</dbReference>
<keyword evidence="10" id="KW-0406">Ion transport</keyword>
<evidence type="ECO:0000256" key="1">
    <source>
        <dbReference type="ARBA" id="ARBA00003408"/>
    </source>
</evidence>
<comment type="caution">
    <text evidence="14">The sequence shown here is derived from an EMBL/GenBank/DDBJ whole genome shotgun (WGS) entry which is preliminary data.</text>
</comment>
<dbReference type="GO" id="GO:0042910">
    <property type="term" value="F:xenobiotic transmembrane transporter activity"/>
    <property type="evidence" value="ECO:0007669"/>
    <property type="project" value="InterPro"/>
</dbReference>
<proteinExistence type="inferred from homology"/>
<feature type="transmembrane region" description="Helical" evidence="13">
    <location>
        <begin position="360"/>
        <end position="378"/>
    </location>
</feature>
<keyword evidence="5" id="KW-0813">Transport</keyword>
<feature type="transmembrane region" description="Helical" evidence="13">
    <location>
        <begin position="16"/>
        <end position="34"/>
    </location>
</feature>
<dbReference type="PANTHER" id="PTHR43298">
    <property type="entry name" value="MULTIDRUG RESISTANCE PROTEIN NORM-RELATED"/>
    <property type="match status" value="1"/>
</dbReference>
<feature type="transmembrane region" description="Helical" evidence="13">
    <location>
        <begin position="195"/>
        <end position="216"/>
    </location>
</feature>
<evidence type="ECO:0000256" key="10">
    <source>
        <dbReference type="ARBA" id="ARBA00023065"/>
    </source>
</evidence>
<feature type="transmembrane region" description="Helical" evidence="13">
    <location>
        <begin position="165"/>
        <end position="189"/>
    </location>
</feature>
<dbReference type="CDD" id="cd13138">
    <property type="entry name" value="MATE_yoeA_like"/>
    <property type="match status" value="1"/>
</dbReference>
<feature type="transmembrane region" description="Helical" evidence="13">
    <location>
        <begin position="99"/>
        <end position="121"/>
    </location>
</feature>
<evidence type="ECO:0000256" key="2">
    <source>
        <dbReference type="ARBA" id="ARBA00004651"/>
    </source>
</evidence>
<evidence type="ECO:0000256" key="4">
    <source>
        <dbReference type="ARBA" id="ARBA00020268"/>
    </source>
</evidence>
<dbReference type="EMBL" id="QGGY01000012">
    <property type="protein sequence ID" value="PWJ73539.1"/>
    <property type="molecule type" value="Genomic_DNA"/>
</dbReference>
<keyword evidence="9 13" id="KW-1133">Transmembrane helix</keyword>
<dbReference type="Pfam" id="PF01554">
    <property type="entry name" value="MatE"/>
    <property type="match status" value="2"/>
</dbReference>
<dbReference type="AlphaFoldDB" id="A0AB73T0U9"/>
<evidence type="ECO:0000256" key="13">
    <source>
        <dbReference type="SAM" id="Phobius"/>
    </source>
</evidence>
<keyword evidence="15" id="KW-1185">Reference proteome</keyword>
<evidence type="ECO:0000256" key="9">
    <source>
        <dbReference type="ARBA" id="ARBA00022989"/>
    </source>
</evidence>
<reference evidence="14 15" key="1">
    <citation type="submission" date="2018-05" db="EMBL/GenBank/DDBJ databases">
        <authorList>
            <person name="Goeker M."/>
            <person name="Huntemann M."/>
            <person name="Clum A."/>
            <person name="Pillay M."/>
            <person name="Palaniappan K."/>
            <person name="Varghese N."/>
            <person name="Mikhailova N."/>
            <person name="Stamatis D."/>
            <person name="Reddy T."/>
            <person name="Daum C."/>
            <person name="Shapiro N."/>
            <person name="Ivanova N."/>
            <person name="Kyrpides N."/>
            <person name="Woyke T."/>
        </authorList>
    </citation>
    <scope>NUCLEOTIDE SEQUENCE [LARGE SCALE GENOMIC DNA]</scope>
    <source>
        <strain evidence="14 15">DSM 26524</strain>
    </source>
</reference>
<dbReference type="InterPro" id="IPR050222">
    <property type="entry name" value="MATE_MdtK"/>
</dbReference>
<protein>
    <recommendedName>
        <fullName evidence="4">Probable multidrug resistance protein NorM</fullName>
    </recommendedName>
    <alternativeName>
        <fullName evidence="12">Multidrug-efflux transporter</fullName>
    </alternativeName>
</protein>
<evidence type="ECO:0000256" key="3">
    <source>
        <dbReference type="ARBA" id="ARBA00010199"/>
    </source>
</evidence>
<dbReference type="GO" id="GO:0015297">
    <property type="term" value="F:antiporter activity"/>
    <property type="evidence" value="ECO:0007669"/>
    <property type="project" value="UniProtKB-KW"/>
</dbReference>
<dbReference type="InterPro" id="IPR002528">
    <property type="entry name" value="MATE_fam"/>
</dbReference>
<evidence type="ECO:0000256" key="7">
    <source>
        <dbReference type="ARBA" id="ARBA00022475"/>
    </source>
</evidence>
<sequence length="462" mass="49428">MKKNVRDFTKGNPVKELLLFSWPIALTLILQNLYNLADVMIIGRFVGDTAMGAVGSAGAVSGVLLMVVSGMTTGVSVVLSQHLGAKDYERVKKCLTSSIYIIVFVAVILTITGIAASGWILEMMHVEGEVLTMAKDYLTIIFAGTIATAFYNAGNSVSRAMGDSVTPMIVLIVTAVINITLNILFVAQFHMGTRGVAYATVIATIISAMVCWVILWHKFTIIHPDRKNLSPDGKAVRQIIKIGVPATLQSSTMTIGALVLQTFVNSFTTAALPVMAAYAAATKIEQMVSYPPGGVSDGMQVFAGQNVGAKKFDRVGKGLSACMKIMLLYSIFAVLVLVFGGGALMGLFTSTETTVNVGQQYLTATAAGIFFCGVDYTLRYTLTGVGDVAASASLSFFELFLRIGAAYVLAYYTPLGYVGIFWATPIAWTVTTVLGVIRYKSGKWKLKSLTGGQEVHRDIEGE</sequence>
<feature type="transmembrane region" description="Helical" evidence="13">
    <location>
        <begin position="137"/>
        <end position="153"/>
    </location>
</feature>
<keyword evidence="11 13" id="KW-0472">Membrane</keyword>
<evidence type="ECO:0000256" key="5">
    <source>
        <dbReference type="ARBA" id="ARBA00022448"/>
    </source>
</evidence>
<dbReference type="NCBIfam" id="TIGR00797">
    <property type="entry name" value="matE"/>
    <property type="match status" value="1"/>
</dbReference>
<feature type="transmembrane region" description="Helical" evidence="13">
    <location>
        <begin position="54"/>
        <end position="79"/>
    </location>
</feature>
<keyword evidence="6" id="KW-0050">Antiport</keyword>
<dbReference type="RefSeq" id="WP_109747719.1">
    <property type="nucleotide sequence ID" value="NZ_CABJAT010000010.1"/>
</dbReference>
<dbReference type="GO" id="GO:0005886">
    <property type="term" value="C:plasma membrane"/>
    <property type="evidence" value="ECO:0007669"/>
    <property type="project" value="UniProtKB-SubCell"/>
</dbReference>
<comment type="subcellular location">
    <subcellularLocation>
        <location evidence="2">Cell membrane</location>
        <topology evidence="2">Multi-pass membrane protein</topology>
    </subcellularLocation>
</comment>
<evidence type="ECO:0000256" key="6">
    <source>
        <dbReference type="ARBA" id="ARBA00022449"/>
    </source>
</evidence>
<accession>A0AB73T0U9</accession>
<dbReference type="InterPro" id="IPR048279">
    <property type="entry name" value="MdtK-like"/>
</dbReference>
<evidence type="ECO:0000313" key="14">
    <source>
        <dbReference type="EMBL" id="PWJ73539.1"/>
    </source>
</evidence>
<feature type="transmembrane region" description="Helical" evidence="13">
    <location>
        <begin position="415"/>
        <end position="437"/>
    </location>
</feature>
<evidence type="ECO:0000256" key="11">
    <source>
        <dbReference type="ARBA" id="ARBA00023136"/>
    </source>
</evidence>
<evidence type="ECO:0000313" key="15">
    <source>
        <dbReference type="Proteomes" id="UP000245412"/>
    </source>
</evidence>
<keyword evidence="8 13" id="KW-0812">Transmembrane</keyword>